<organism evidence="1 2">
    <name type="scientific">Enterocloster clostridioformis</name>
    <dbReference type="NCBI Taxonomy" id="1531"/>
    <lineage>
        <taxon>Bacteria</taxon>
        <taxon>Bacillati</taxon>
        <taxon>Bacillota</taxon>
        <taxon>Clostridia</taxon>
        <taxon>Lachnospirales</taxon>
        <taxon>Lachnospiraceae</taxon>
        <taxon>Enterocloster</taxon>
    </lineage>
</organism>
<evidence type="ECO:0000313" key="2">
    <source>
        <dbReference type="Proteomes" id="UP000182121"/>
    </source>
</evidence>
<evidence type="ECO:0000313" key="1">
    <source>
        <dbReference type="EMBL" id="SEU17669.1"/>
    </source>
</evidence>
<accession>A0A1I0K3X9</accession>
<gene>
    <name evidence="1" type="ORF">SAMN05216521_108322</name>
</gene>
<protein>
    <submittedName>
        <fullName evidence="1">Uncharacterized protein</fullName>
    </submittedName>
</protein>
<comment type="caution">
    <text evidence="1">The sequence shown here is derived from an EMBL/GenBank/DDBJ whole genome shotgun (WGS) entry which is preliminary data.</text>
</comment>
<name>A0A1I0K3X9_9FIRM</name>
<dbReference type="AlphaFoldDB" id="A0A1I0K3X9"/>
<sequence>MKLKTDDPFVPEDIRAKINGLQSLLDHAADLYSDIYSWYDSELKSY</sequence>
<dbReference type="EMBL" id="FOIO01000083">
    <property type="protein sequence ID" value="SEU17669.1"/>
    <property type="molecule type" value="Genomic_DNA"/>
</dbReference>
<reference evidence="1 2" key="1">
    <citation type="submission" date="2016-10" db="EMBL/GenBank/DDBJ databases">
        <authorList>
            <person name="Varghese N."/>
            <person name="Submissions S."/>
        </authorList>
    </citation>
    <scope>NUCLEOTIDE SEQUENCE [LARGE SCALE GENOMIC DNA]</scope>
    <source>
        <strain evidence="1 2">NLAE-zl-C196</strain>
    </source>
</reference>
<proteinExistence type="predicted"/>
<dbReference type="Proteomes" id="UP000182121">
    <property type="component" value="Unassembled WGS sequence"/>
</dbReference>
<feature type="non-terminal residue" evidence="1">
    <location>
        <position position="46"/>
    </location>
</feature>